<keyword evidence="2" id="KW-1185">Reference proteome</keyword>
<gene>
    <name evidence="1" type="ORF">ATK36_0667</name>
</gene>
<dbReference type="EMBL" id="PDJK01000001">
    <property type="protein sequence ID" value="PFG57108.1"/>
    <property type="molecule type" value="Genomic_DNA"/>
</dbReference>
<evidence type="ECO:0008006" key="3">
    <source>
        <dbReference type="Google" id="ProtNLM"/>
    </source>
</evidence>
<accession>A0A2A9G106</accession>
<protein>
    <recommendedName>
        <fullName evidence="3">YD repeat-containing protein</fullName>
    </recommendedName>
</protein>
<evidence type="ECO:0000313" key="1">
    <source>
        <dbReference type="EMBL" id="PFG57108.1"/>
    </source>
</evidence>
<organism evidence="1 2">
    <name type="scientific">Amycolatopsis sulphurea</name>
    <dbReference type="NCBI Taxonomy" id="76022"/>
    <lineage>
        <taxon>Bacteria</taxon>
        <taxon>Bacillati</taxon>
        <taxon>Actinomycetota</taxon>
        <taxon>Actinomycetes</taxon>
        <taxon>Pseudonocardiales</taxon>
        <taxon>Pseudonocardiaceae</taxon>
        <taxon>Amycolatopsis</taxon>
    </lineage>
</organism>
<dbReference type="RefSeq" id="WP_245914250.1">
    <property type="nucleotide sequence ID" value="NZ_JBIAKZ010000007.1"/>
</dbReference>
<proteinExistence type="predicted"/>
<dbReference type="Proteomes" id="UP000243542">
    <property type="component" value="Unassembled WGS sequence"/>
</dbReference>
<evidence type="ECO:0000313" key="2">
    <source>
        <dbReference type="Proteomes" id="UP000243542"/>
    </source>
</evidence>
<name>A0A2A9G106_9PSEU</name>
<reference evidence="1 2" key="1">
    <citation type="submission" date="2017-10" db="EMBL/GenBank/DDBJ databases">
        <title>Sequencing the genomes of 1000 actinobacteria strains.</title>
        <authorList>
            <person name="Klenk H.-P."/>
        </authorList>
    </citation>
    <scope>NUCLEOTIDE SEQUENCE [LARGE SCALE GENOMIC DNA]</scope>
    <source>
        <strain evidence="1 2">DSM 46092</strain>
    </source>
</reference>
<comment type="caution">
    <text evidence="1">The sequence shown here is derived from an EMBL/GenBank/DDBJ whole genome shotgun (WGS) entry which is preliminary data.</text>
</comment>
<dbReference type="AlphaFoldDB" id="A0A2A9G106"/>
<sequence>MHRLGIAVLATLTGTALGYHPSVALNGHGQVVEMHNSGTGALWYWTETYDADGRVAWQRHGRYDSGQTPAIALDGADRIVEVHQSQSAATLWYRTGQLGADGEITWSASRQYDNGVLPTVAFTDGGAGSRQSWSKGL</sequence>